<dbReference type="PANTHER" id="PTHR12136:SF41">
    <property type="entry name" value="PLECKSTRIN HOMOLOGY (PH) AND LIPID-BINDING START DOMAINS-CONTAINING PROTEIN"/>
    <property type="match status" value="1"/>
</dbReference>
<dbReference type="AlphaFoldDB" id="A0A7S0ZZ65"/>
<proteinExistence type="predicted"/>
<sequence length="345" mass="38937">MPVACSSCFRWFSPYERRRFFTALDSDDIKRDLLISFVEAEDDDHGERRQTAERIRRRVTRFFTPNEMDSIEAFRAEYKKSGAREAQRETPRVSVVSAAPAFPLGTGPWGDLRARGGVSNAWDDIDGTSFKVRGPNYLTDKQKVQSEAALLDMVVLDVFEADCDIPQITPCREVGTIHRVRKAGETRPLLVLNFRITPFFLVIVWALPETLDGSPAEKLLWRFIHDMDDEERNKTLKVIPRILQGNFVARKAVGETPAILGKNIPLEYHHIGDVFEVSLGLAGSPSAMRLYNILKYAASSLEMELAVTLEGKTEDELPEQVISGFRITLPDVTTFRTVAVDSNDE</sequence>
<dbReference type="InterPro" id="IPR045096">
    <property type="entry name" value="EDR2-like"/>
</dbReference>
<dbReference type="PANTHER" id="PTHR12136">
    <property type="entry name" value="ENHANCED DISEASE RESISTANCE-RELATED"/>
    <property type="match status" value="1"/>
</dbReference>
<name>A0A7S0ZZ65_NOCSC</name>
<organism evidence="2">
    <name type="scientific">Noctiluca scintillans</name>
    <name type="common">Sea sparkle</name>
    <name type="synonym">Red tide dinoflagellate</name>
    <dbReference type="NCBI Taxonomy" id="2966"/>
    <lineage>
        <taxon>Eukaryota</taxon>
        <taxon>Sar</taxon>
        <taxon>Alveolata</taxon>
        <taxon>Dinophyceae</taxon>
        <taxon>Noctilucales</taxon>
        <taxon>Noctilucaceae</taxon>
        <taxon>Noctiluca</taxon>
    </lineage>
</organism>
<feature type="domain" description="Protein ENHANCED DISEASE RESISTANCE 2 C-terminal" evidence="1">
    <location>
        <begin position="122"/>
        <end position="327"/>
    </location>
</feature>
<dbReference type="Pfam" id="PF07059">
    <property type="entry name" value="EDR2_C"/>
    <property type="match status" value="1"/>
</dbReference>
<reference evidence="2" key="1">
    <citation type="submission" date="2021-01" db="EMBL/GenBank/DDBJ databases">
        <authorList>
            <person name="Corre E."/>
            <person name="Pelletier E."/>
            <person name="Niang G."/>
            <person name="Scheremetjew M."/>
            <person name="Finn R."/>
            <person name="Kale V."/>
            <person name="Holt S."/>
            <person name="Cochrane G."/>
            <person name="Meng A."/>
            <person name="Brown T."/>
            <person name="Cohen L."/>
        </authorList>
    </citation>
    <scope>NUCLEOTIDE SEQUENCE</scope>
</reference>
<accession>A0A7S0ZZ65</accession>
<evidence type="ECO:0000259" key="1">
    <source>
        <dbReference type="Pfam" id="PF07059"/>
    </source>
</evidence>
<dbReference type="EMBL" id="HBFQ01016270">
    <property type="protein sequence ID" value="CAD8836932.1"/>
    <property type="molecule type" value="Transcribed_RNA"/>
</dbReference>
<evidence type="ECO:0000313" key="2">
    <source>
        <dbReference type="EMBL" id="CAD8836932.1"/>
    </source>
</evidence>
<gene>
    <name evidence="2" type="ORF">NSCI0253_LOCUS11280</name>
</gene>
<protein>
    <recommendedName>
        <fullName evidence="1">Protein ENHANCED DISEASE RESISTANCE 2 C-terminal domain-containing protein</fullName>
    </recommendedName>
</protein>
<dbReference type="InterPro" id="IPR009769">
    <property type="entry name" value="EDR2_C"/>
</dbReference>